<feature type="transmembrane region" description="Helical" evidence="1">
    <location>
        <begin position="126"/>
        <end position="147"/>
    </location>
</feature>
<dbReference type="RefSeq" id="WP_054019333.1">
    <property type="nucleotide sequence ID" value="NZ_BBYR01000017.1"/>
</dbReference>
<evidence type="ECO:0000256" key="1">
    <source>
        <dbReference type="SAM" id="Phobius"/>
    </source>
</evidence>
<dbReference type="STRING" id="1547922.ISF6_0873"/>
<keyword evidence="1" id="KW-0812">Transmembrane</keyword>
<dbReference type="PANTHER" id="PTHR43535:SF1">
    <property type="entry name" value="PHOSPHATIDATE CYTIDYLYLTRANSFERASE"/>
    <property type="match status" value="1"/>
</dbReference>
<feature type="transmembrane region" description="Helical" evidence="1">
    <location>
        <begin position="159"/>
        <end position="177"/>
    </location>
</feature>
<sequence length="336" mass="36473">MDALREAAVDRQVAWLFIGLFGALVAATLGAWWLGLRADSPPRLARQEVLWGDLRAAWVGAVLFWIAWVLGAAVATLLFGFVAFLVLREFITLTHTRRADHRSLLLAFFVVLPLQFVLAGSRFFDLFTVFVPVYVFFLLPLLSALGNDPQRFLERTAKIQWAIMVCVYGMSHAPALLLLDLPGYAGRGAFLVFFLVAVVAAAHQAQAVAARHVRARPVARAISRQFTWRAWGWGVAAGGTVGVLLYWTTPFMPGPAALMGVLAGGSGTLGAFVVTALQRDAGVRGRDGRVSVTGAVGLLDRVAPLCFAAPVFFHSVRWFFGWDQGLPVLSLPELGG</sequence>
<dbReference type="GO" id="GO:0009273">
    <property type="term" value="P:peptidoglycan-based cell wall biogenesis"/>
    <property type="evidence" value="ECO:0007669"/>
    <property type="project" value="TreeGrafter"/>
</dbReference>
<keyword evidence="2" id="KW-0548">Nucleotidyltransferase</keyword>
<reference evidence="2 3" key="2">
    <citation type="journal article" date="2016" name="Science">
        <title>A bacterium that degrades and assimilates poly(ethylene terephthalate).</title>
        <authorList>
            <person name="Yoshida S."/>
            <person name="Hiraga K."/>
            <person name="Takehana T."/>
            <person name="Taniguchi I."/>
            <person name="Yamaji H."/>
            <person name="Maeda Y."/>
            <person name="Toyohara K."/>
            <person name="Miyamoto K."/>
            <person name="Kimura Y."/>
            <person name="Oda K."/>
        </authorList>
    </citation>
    <scope>NUCLEOTIDE SEQUENCE [LARGE SCALE GENOMIC DNA]</scope>
    <source>
        <strain evidence="3">NBRC 110686 / TISTR 2288 / 201-F6</strain>
    </source>
</reference>
<accession>A0A0K8NXZ7</accession>
<keyword evidence="3" id="KW-1185">Reference proteome</keyword>
<dbReference type="AlphaFoldDB" id="A0A0K8NXZ7"/>
<dbReference type="EMBL" id="BBYR01000017">
    <property type="protein sequence ID" value="GAP35282.1"/>
    <property type="molecule type" value="Genomic_DNA"/>
</dbReference>
<dbReference type="OrthoDB" id="9799199at2"/>
<keyword evidence="1" id="KW-1133">Transmembrane helix</keyword>
<keyword evidence="1" id="KW-0472">Membrane</keyword>
<dbReference type="Pfam" id="PF01148">
    <property type="entry name" value="CTP_transf_1"/>
    <property type="match status" value="1"/>
</dbReference>
<evidence type="ECO:0000313" key="3">
    <source>
        <dbReference type="Proteomes" id="UP000037660"/>
    </source>
</evidence>
<feature type="transmembrane region" description="Helical" evidence="1">
    <location>
        <begin position="230"/>
        <end position="249"/>
    </location>
</feature>
<dbReference type="Proteomes" id="UP000037660">
    <property type="component" value="Unassembled WGS sequence"/>
</dbReference>
<feature type="transmembrane region" description="Helical" evidence="1">
    <location>
        <begin position="56"/>
        <end position="87"/>
    </location>
</feature>
<feature type="transmembrane region" description="Helical" evidence="1">
    <location>
        <begin position="255"/>
        <end position="277"/>
    </location>
</feature>
<feature type="transmembrane region" description="Helical" evidence="1">
    <location>
        <begin position="298"/>
        <end position="320"/>
    </location>
</feature>
<evidence type="ECO:0000313" key="2">
    <source>
        <dbReference type="EMBL" id="GAP35282.1"/>
    </source>
</evidence>
<dbReference type="GO" id="GO:0004605">
    <property type="term" value="F:phosphatidate cytidylyltransferase activity"/>
    <property type="evidence" value="ECO:0007669"/>
    <property type="project" value="UniProtKB-EC"/>
</dbReference>
<feature type="transmembrane region" description="Helical" evidence="1">
    <location>
        <begin position="99"/>
        <end position="120"/>
    </location>
</feature>
<dbReference type="PANTHER" id="PTHR43535">
    <property type="entry name" value="PHOSPHATIDATE CYTIDYLYLTRANSFERASE"/>
    <property type="match status" value="1"/>
</dbReference>
<dbReference type="EC" id="2.7.7.41" evidence="2"/>
<gene>
    <name evidence="2" type="ORF">ISF6_0873</name>
</gene>
<comment type="caution">
    <text evidence="2">The sequence shown here is derived from an EMBL/GenBank/DDBJ whole genome shotgun (WGS) entry which is preliminary data.</text>
</comment>
<feature type="transmembrane region" description="Helical" evidence="1">
    <location>
        <begin position="12"/>
        <end position="36"/>
    </location>
</feature>
<dbReference type="GO" id="GO:0005886">
    <property type="term" value="C:plasma membrane"/>
    <property type="evidence" value="ECO:0007669"/>
    <property type="project" value="TreeGrafter"/>
</dbReference>
<organism evidence="2 3">
    <name type="scientific">Piscinibacter sakaiensis</name>
    <name type="common">Ideonella sakaiensis</name>
    <dbReference type="NCBI Taxonomy" id="1547922"/>
    <lineage>
        <taxon>Bacteria</taxon>
        <taxon>Pseudomonadati</taxon>
        <taxon>Pseudomonadota</taxon>
        <taxon>Betaproteobacteria</taxon>
        <taxon>Burkholderiales</taxon>
        <taxon>Sphaerotilaceae</taxon>
        <taxon>Piscinibacter</taxon>
    </lineage>
</organism>
<reference evidence="3" key="1">
    <citation type="submission" date="2015-07" db="EMBL/GenBank/DDBJ databases">
        <title>Discovery of a poly(ethylene terephthalate assimilation.</title>
        <authorList>
            <person name="Yoshida S."/>
            <person name="Hiraga K."/>
            <person name="Takehana T."/>
            <person name="Taniguchi I."/>
            <person name="Yamaji H."/>
            <person name="Maeda Y."/>
            <person name="Toyohara K."/>
            <person name="Miyamoto K."/>
            <person name="Kimura Y."/>
            <person name="Oda K."/>
        </authorList>
    </citation>
    <scope>NUCLEOTIDE SEQUENCE [LARGE SCALE GENOMIC DNA]</scope>
    <source>
        <strain evidence="3">NBRC 110686 / TISTR 2288 / 201-F6</strain>
    </source>
</reference>
<proteinExistence type="predicted"/>
<keyword evidence="2" id="KW-0808">Transferase</keyword>
<protein>
    <submittedName>
        <fullName evidence="2">Phosphatidate cytidylyltransferase</fullName>
        <ecNumber evidence="2">2.7.7.41</ecNumber>
    </submittedName>
</protein>
<feature type="transmembrane region" description="Helical" evidence="1">
    <location>
        <begin position="189"/>
        <end position="209"/>
    </location>
</feature>
<name>A0A0K8NXZ7_PISS1</name>